<dbReference type="AlphaFoldDB" id="A0A429ZCH1"/>
<dbReference type="SFLD" id="SFLDG01140">
    <property type="entry name" value="C2.B:_Phosphomannomutase_and_P"/>
    <property type="match status" value="1"/>
</dbReference>
<dbReference type="GO" id="GO:0000287">
    <property type="term" value="F:magnesium ion binding"/>
    <property type="evidence" value="ECO:0007669"/>
    <property type="project" value="TreeGrafter"/>
</dbReference>
<dbReference type="EMBL" id="NGJU01000030">
    <property type="protein sequence ID" value="RST91379.1"/>
    <property type="molecule type" value="Genomic_DNA"/>
</dbReference>
<dbReference type="PROSITE" id="PS01229">
    <property type="entry name" value="COF_2"/>
    <property type="match status" value="1"/>
</dbReference>
<dbReference type="SFLD" id="SFLDS00003">
    <property type="entry name" value="Haloacid_Dehalogenase"/>
    <property type="match status" value="1"/>
</dbReference>
<dbReference type="NCBIfam" id="TIGR01484">
    <property type="entry name" value="HAD-SF-IIB"/>
    <property type="match status" value="1"/>
</dbReference>
<evidence type="ECO:0000313" key="2">
    <source>
        <dbReference type="Proteomes" id="UP000287239"/>
    </source>
</evidence>
<dbReference type="Gene3D" id="3.40.50.1000">
    <property type="entry name" value="HAD superfamily/HAD-like"/>
    <property type="match status" value="1"/>
</dbReference>
<proteinExistence type="predicted"/>
<keyword evidence="2" id="KW-1185">Reference proteome</keyword>
<dbReference type="GO" id="GO:0005829">
    <property type="term" value="C:cytosol"/>
    <property type="evidence" value="ECO:0007669"/>
    <property type="project" value="TreeGrafter"/>
</dbReference>
<evidence type="ECO:0000313" key="1">
    <source>
        <dbReference type="EMBL" id="RST91379.1"/>
    </source>
</evidence>
<organism evidence="1 2">
    <name type="scientific">Vagococcus salmoninarum</name>
    <dbReference type="NCBI Taxonomy" id="2739"/>
    <lineage>
        <taxon>Bacteria</taxon>
        <taxon>Bacillati</taxon>
        <taxon>Bacillota</taxon>
        <taxon>Bacilli</taxon>
        <taxon>Lactobacillales</taxon>
        <taxon>Enterococcaceae</taxon>
        <taxon>Vagococcus</taxon>
    </lineage>
</organism>
<dbReference type="NCBIfam" id="TIGR00099">
    <property type="entry name" value="Cof-subfamily"/>
    <property type="match status" value="1"/>
</dbReference>
<dbReference type="GeneID" id="98569519"/>
<dbReference type="PANTHER" id="PTHR10000">
    <property type="entry name" value="PHOSPHOSERINE PHOSPHATASE"/>
    <property type="match status" value="1"/>
</dbReference>
<dbReference type="OrthoDB" id="9806027at2"/>
<dbReference type="SUPFAM" id="SSF56784">
    <property type="entry name" value="HAD-like"/>
    <property type="match status" value="1"/>
</dbReference>
<dbReference type="PANTHER" id="PTHR10000:SF55">
    <property type="entry name" value="5-AMINO-6-(5-PHOSPHO-D-RIBITYLAMINO)URACIL PHOSPHATASE YCSE"/>
    <property type="match status" value="1"/>
</dbReference>
<dbReference type="Gene3D" id="3.30.1240.10">
    <property type="match status" value="1"/>
</dbReference>
<dbReference type="InterPro" id="IPR006379">
    <property type="entry name" value="HAD-SF_hydro_IIB"/>
</dbReference>
<comment type="caution">
    <text evidence="1">The sequence shown here is derived from an EMBL/GenBank/DDBJ whole genome shotgun (WGS) entry which is preliminary data.</text>
</comment>
<reference evidence="1 2" key="1">
    <citation type="submission" date="2017-05" db="EMBL/GenBank/DDBJ databases">
        <title>Vagococcus spp. assemblies.</title>
        <authorList>
            <person name="Gulvik C.A."/>
        </authorList>
    </citation>
    <scope>NUCLEOTIDE SEQUENCE [LARGE SCALE GENOMIC DNA]</scope>
    <source>
        <strain evidence="1 2">NCFB 2777</strain>
    </source>
</reference>
<dbReference type="SFLD" id="SFLDG01144">
    <property type="entry name" value="C2.B.4:_PGP_Like"/>
    <property type="match status" value="1"/>
</dbReference>
<dbReference type="CDD" id="cd07516">
    <property type="entry name" value="HAD_Pase"/>
    <property type="match status" value="1"/>
</dbReference>
<dbReference type="GO" id="GO:0016791">
    <property type="term" value="F:phosphatase activity"/>
    <property type="evidence" value="ECO:0007669"/>
    <property type="project" value="UniProtKB-ARBA"/>
</dbReference>
<protein>
    <submittedName>
        <fullName evidence="1">HAD family hydrolase</fullName>
    </submittedName>
</protein>
<dbReference type="InterPro" id="IPR036412">
    <property type="entry name" value="HAD-like_sf"/>
</dbReference>
<accession>A0A429ZCH1</accession>
<gene>
    <name evidence="1" type="ORF">CBF35_14305</name>
</gene>
<dbReference type="InterPro" id="IPR023214">
    <property type="entry name" value="HAD_sf"/>
</dbReference>
<dbReference type="InterPro" id="IPR000150">
    <property type="entry name" value="Cof"/>
</dbReference>
<sequence length="289" mass="31463">MIKLIASDMDGTLLGSKMDISPENIAAIRYAESHGAQFVVATGRGYTEAVPALQEAGIKCPLIAVNGAQAFDKDGKELFTIQFTKETALAIMTELKNAHVYFEIATNHGIYSDSKHHRIENMATMLANHLPHLTFKMAVAMAAAQLDLLEINHVDDYESLLDNPDLKILKFIAFSQSGKTVLGPLQAQLETLPDLIVTSSFPNNIEINHVNAQKGIAVKQIAESLNIPLREVMTIGDNFNDVSMLEIAGVSFAMENAEPGVKAIARYEAPHHTDSGVGKAIRRAIDENL</sequence>
<keyword evidence="1" id="KW-0378">Hydrolase</keyword>
<name>A0A429ZCH1_9ENTE</name>
<dbReference type="RefSeq" id="WP_126782354.1">
    <property type="nucleotide sequence ID" value="NZ_NGJU01000030.1"/>
</dbReference>
<dbReference type="Proteomes" id="UP000287239">
    <property type="component" value="Unassembled WGS sequence"/>
</dbReference>
<dbReference type="Pfam" id="PF08282">
    <property type="entry name" value="Hydrolase_3"/>
    <property type="match status" value="1"/>
</dbReference>